<dbReference type="Gene3D" id="3.20.20.370">
    <property type="entry name" value="Glycoside hydrolase/deacetylase"/>
    <property type="match status" value="1"/>
</dbReference>
<gene>
    <name evidence="4" type="ORF">JM658_00820</name>
</gene>
<dbReference type="InterPro" id="IPR050248">
    <property type="entry name" value="Polysacc_deacetylase_ArnD"/>
</dbReference>
<keyword evidence="5" id="KW-1185">Reference proteome</keyword>
<reference evidence="4 5" key="1">
    <citation type="submission" date="2021-01" db="EMBL/GenBank/DDBJ databases">
        <title>Genome sequencing of Joostella atrarenae M1-2 (= KCTC 23194).</title>
        <authorList>
            <person name="Zakaria M.R."/>
            <person name="Lam M.Q."/>
            <person name="Chong C.S."/>
        </authorList>
    </citation>
    <scope>NUCLEOTIDE SEQUENCE [LARGE SCALE GENOMIC DNA]</scope>
    <source>
        <strain evidence="4 5">M1-2</strain>
    </source>
</reference>
<dbReference type="PANTHER" id="PTHR10587">
    <property type="entry name" value="GLYCOSYL TRANSFERASE-RELATED"/>
    <property type="match status" value="1"/>
</dbReference>
<dbReference type="RefSeq" id="WP_236957330.1">
    <property type="nucleotide sequence ID" value="NZ_JAETXX010000001.1"/>
</dbReference>
<dbReference type="InterPro" id="IPR011330">
    <property type="entry name" value="Glyco_hydro/deAcase_b/a-brl"/>
</dbReference>
<dbReference type="InterPro" id="IPR002509">
    <property type="entry name" value="NODB_dom"/>
</dbReference>
<organism evidence="4 5">
    <name type="scientific">Joostella atrarenae</name>
    <dbReference type="NCBI Taxonomy" id="679257"/>
    <lineage>
        <taxon>Bacteria</taxon>
        <taxon>Pseudomonadati</taxon>
        <taxon>Bacteroidota</taxon>
        <taxon>Flavobacteriia</taxon>
        <taxon>Flavobacteriales</taxon>
        <taxon>Flavobacteriaceae</taxon>
        <taxon>Joostella</taxon>
    </lineage>
</organism>
<keyword evidence="1" id="KW-0479">Metal-binding</keyword>
<accession>A0ABS9IYV5</accession>
<name>A0ABS9IYV5_9FLAO</name>
<protein>
    <submittedName>
        <fullName evidence="4">Polysaccharide deacetylase family protein</fullName>
    </submittedName>
</protein>
<evidence type="ECO:0000256" key="2">
    <source>
        <dbReference type="ARBA" id="ARBA00022801"/>
    </source>
</evidence>
<sequence>MKPYLIKTPRAVKLIFKKLTWDIKTEKKEVFLTFDDGPTPDVTAFVLEQLQKYNAKATFFCIGKNASLYPEILKAILAEGHSIGNHTNNHYNASKHKLAAYLENVTLAKNTIEEHINFSTKLFRPPYGRISSKASKAIRRKGYTIIMWDVLSADFDTSISVEKCINNVIKNVTSGSIVVFHDSKKSYPILKKALPVILEKLQTEGYSFSAI</sequence>
<dbReference type="PANTHER" id="PTHR10587:SF133">
    <property type="entry name" value="CHITIN DEACETYLASE 1-RELATED"/>
    <property type="match status" value="1"/>
</dbReference>
<dbReference type="PROSITE" id="PS51677">
    <property type="entry name" value="NODB"/>
    <property type="match status" value="1"/>
</dbReference>
<proteinExistence type="predicted"/>
<keyword evidence="2" id="KW-0378">Hydrolase</keyword>
<dbReference type="SUPFAM" id="SSF88713">
    <property type="entry name" value="Glycoside hydrolase/deacetylase"/>
    <property type="match status" value="1"/>
</dbReference>
<dbReference type="CDD" id="cd10917">
    <property type="entry name" value="CE4_NodB_like_6s_7s"/>
    <property type="match status" value="1"/>
</dbReference>
<evidence type="ECO:0000313" key="4">
    <source>
        <dbReference type="EMBL" id="MCF8713358.1"/>
    </source>
</evidence>
<dbReference type="EMBL" id="JAETXX010000001">
    <property type="protein sequence ID" value="MCF8713358.1"/>
    <property type="molecule type" value="Genomic_DNA"/>
</dbReference>
<dbReference type="Pfam" id="PF01522">
    <property type="entry name" value="Polysacc_deac_1"/>
    <property type="match status" value="1"/>
</dbReference>
<feature type="domain" description="NodB homology" evidence="3">
    <location>
        <begin position="28"/>
        <end position="209"/>
    </location>
</feature>
<evidence type="ECO:0000259" key="3">
    <source>
        <dbReference type="PROSITE" id="PS51677"/>
    </source>
</evidence>
<evidence type="ECO:0000313" key="5">
    <source>
        <dbReference type="Proteomes" id="UP000829517"/>
    </source>
</evidence>
<comment type="caution">
    <text evidence="4">The sequence shown here is derived from an EMBL/GenBank/DDBJ whole genome shotgun (WGS) entry which is preliminary data.</text>
</comment>
<dbReference type="Proteomes" id="UP000829517">
    <property type="component" value="Unassembled WGS sequence"/>
</dbReference>
<evidence type="ECO:0000256" key="1">
    <source>
        <dbReference type="ARBA" id="ARBA00022723"/>
    </source>
</evidence>